<feature type="domain" description="Solute-binding protein family 3/N-terminal" evidence="6">
    <location>
        <begin position="45"/>
        <end position="271"/>
    </location>
</feature>
<dbReference type="Proteomes" id="UP000216024">
    <property type="component" value="Unassembled WGS sequence"/>
</dbReference>
<comment type="similarity">
    <text evidence="2 4">Belongs to the bacterial solute-binding protein 3 family.</text>
</comment>
<dbReference type="Gene3D" id="3.40.190.10">
    <property type="entry name" value="Periplasmic binding protein-like II"/>
    <property type="match status" value="2"/>
</dbReference>
<dbReference type="PROSITE" id="PS01039">
    <property type="entry name" value="SBP_BACTERIAL_3"/>
    <property type="match status" value="1"/>
</dbReference>
<evidence type="ECO:0000256" key="4">
    <source>
        <dbReference type="RuleBase" id="RU003744"/>
    </source>
</evidence>
<evidence type="ECO:0000256" key="5">
    <source>
        <dbReference type="SAM" id="SignalP"/>
    </source>
</evidence>
<evidence type="ECO:0000256" key="3">
    <source>
        <dbReference type="ARBA" id="ARBA00022729"/>
    </source>
</evidence>
<feature type="signal peptide" evidence="5">
    <location>
        <begin position="1"/>
        <end position="22"/>
    </location>
</feature>
<feature type="chain" id="PRO_5038402670" evidence="5">
    <location>
        <begin position="23"/>
        <end position="272"/>
    </location>
</feature>
<sequence length="272" mass="30015">MKKYIKILMASLLVFTMIFSLAGCGQNKEASKEVSKVDLIKEKGKIVLGTSADYPPYEFHKEINGEDTIVGFDIEIAKAMAEELGVELEIKDMKFDGLLAGLKAGKIDFIVAGMSPTEERKKSVDFTQIYYKGVNKVLVRVEDKDKYNTVDDFKGTKVGAQKSSIQEDLAKNELKDIELKSLGKLTNLVLELENKKIDSIVVSEFVAEAYAKQNPKLALAGMEFGNGEDGSAIAIDKGNEELVKIMDKAIDKLKESGKLKEFIIEAIELSGE</sequence>
<keyword evidence="3 5" id="KW-0732">Signal</keyword>
<organism evidence="7 8">
    <name type="scientific">Anaeromicrobium sediminis</name>
    <dbReference type="NCBI Taxonomy" id="1478221"/>
    <lineage>
        <taxon>Bacteria</taxon>
        <taxon>Bacillati</taxon>
        <taxon>Bacillota</taxon>
        <taxon>Clostridia</taxon>
        <taxon>Peptostreptococcales</taxon>
        <taxon>Thermotaleaceae</taxon>
        <taxon>Anaeromicrobium</taxon>
    </lineage>
</organism>
<evidence type="ECO:0000256" key="2">
    <source>
        <dbReference type="ARBA" id="ARBA00010333"/>
    </source>
</evidence>
<dbReference type="OrthoDB" id="9774451at2"/>
<protein>
    <submittedName>
        <fullName evidence="7">Amino acid ABC transporter</fullName>
    </submittedName>
</protein>
<name>A0A267MIY8_9FIRM</name>
<comment type="caution">
    <text evidence="7">The sequence shown here is derived from an EMBL/GenBank/DDBJ whole genome shotgun (WGS) entry which is preliminary data.</text>
</comment>
<dbReference type="PANTHER" id="PTHR35936">
    <property type="entry name" value="MEMBRANE-BOUND LYTIC MUREIN TRANSGLYCOSYLASE F"/>
    <property type="match status" value="1"/>
</dbReference>
<dbReference type="InterPro" id="IPR018313">
    <property type="entry name" value="SBP_3_CS"/>
</dbReference>
<dbReference type="PROSITE" id="PS51257">
    <property type="entry name" value="PROKAR_LIPOPROTEIN"/>
    <property type="match status" value="1"/>
</dbReference>
<dbReference type="PANTHER" id="PTHR35936:SF17">
    <property type="entry name" value="ARGININE-BINDING EXTRACELLULAR PROTEIN ARTP"/>
    <property type="match status" value="1"/>
</dbReference>
<accession>A0A267MIY8</accession>
<dbReference type="GO" id="GO:0030313">
    <property type="term" value="C:cell envelope"/>
    <property type="evidence" value="ECO:0007669"/>
    <property type="project" value="UniProtKB-SubCell"/>
</dbReference>
<dbReference type="EMBL" id="NIBG01000007">
    <property type="protein sequence ID" value="PAB59551.1"/>
    <property type="molecule type" value="Genomic_DNA"/>
</dbReference>
<evidence type="ECO:0000313" key="8">
    <source>
        <dbReference type="Proteomes" id="UP000216024"/>
    </source>
</evidence>
<evidence type="ECO:0000259" key="6">
    <source>
        <dbReference type="SMART" id="SM00062"/>
    </source>
</evidence>
<dbReference type="RefSeq" id="WP_095133534.1">
    <property type="nucleotide sequence ID" value="NZ_NIBG01000007.1"/>
</dbReference>
<evidence type="ECO:0000256" key="1">
    <source>
        <dbReference type="ARBA" id="ARBA00004196"/>
    </source>
</evidence>
<evidence type="ECO:0000313" key="7">
    <source>
        <dbReference type="EMBL" id="PAB59551.1"/>
    </source>
</evidence>
<comment type="subcellular location">
    <subcellularLocation>
        <location evidence="1">Cell envelope</location>
    </subcellularLocation>
</comment>
<gene>
    <name evidence="7" type="ORF">CCE28_10075</name>
</gene>
<keyword evidence="8" id="KW-1185">Reference proteome</keyword>
<reference evidence="7 8" key="1">
    <citation type="submission" date="2017-06" db="EMBL/GenBank/DDBJ databases">
        <title>Draft genome sequence of anaerobic fermentative bacterium Anaeromicrobium sediminis DY2726D isolated from West Pacific Ocean sediments.</title>
        <authorList>
            <person name="Zeng X."/>
        </authorList>
    </citation>
    <scope>NUCLEOTIDE SEQUENCE [LARGE SCALE GENOMIC DNA]</scope>
    <source>
        <strain evidence="7 8">DY2726D</strain>
    </source>
</reference>
<dbReference type="InterPro" id="IPR001638">
    <property type="entry name" value="Solute-binding_3/MltF_N"/>
</dbReference>
<dbReference type="SUPFAM" id="SSF53850">
    <property type="entry name" value="Periplasmic binding protein-like II"/>
    <property type="match status" value="1"/>
</dbReference>
<proteinExistence type="inferred from homology"/>
<dbReference type="SMART" id="SM00062">
    <property type="entry name" value="PBPb"/>
    <property type="match status" value="1"/>
</dbReference>
<dbReference type="AlphaFoldDB" id="A0A267MIY8"/>
<dbReference type="Pfam" id="PF00497">
    <property type="entry name" value="SBP_bac_3"/>
    <property type="match status" value="1"/>
</dbReference>